<evidence type="ECO:0000256" key="4">
    <source>
        <dbReference type="ARBA" id="ARBA00022692"/>
    </source>
</evidence>
<evidence type="ECO:0000256" key="1">
    <source>
        <dbReference type="ARBA" id="ARBA00004651"/>
    </source>
</evidence>
<dbReference type="PANTHER" id="PTHR33508:SF10">
    <property type="entry name" value="UPF0056 INNER MEMBRANE PROTEIN YHGN"/>
    <property type="match status" value="1"/>
</dbReference>
<organism evidence="8 9">
    <name type="scientific">Parachlamydia acanthamoebae</name>
    <dbReference type="NCBI Taxonomy" id="83552"/>
    <lineage>
        <taxon>Bacteria</taxon>
        <taxon>Pseudomonadati</taxon>
        <taxon>Chlamydiota</taxon>
        <taxon>Chlamydiia</taxon>
        <taxon>Parachlamydiales</taxon>
        <taxon>Parachlamydiaceae</taxon>
        <taxon>Parachlamydia</taxon>
    </lineage>
</organism>
<feature type="transmembrane region" description="Helical" evidence="7">
    <location>
        <begin position="42"/>
        <end position="60"/>
    </location>
</feature>
<evidence type="ECO:0000313" key="8">
    <source>
        <dbReference type="EMBL" id="KIA77460.1"/>
    </source>
</evidence>
<dbReference type="AlphaFoldDB" id="A0A0C1C8U2"/>
<name>A0A0C1C8U2_9BACT</name>
<evidence type="ECO:0000313" key="9">
    <source>
        <dbReference type="Proteomes" id="UP000031307"/>
    </source>
</evidence>
<proteinExistence type="inferred from homology"/>
<dbReference type="InterPro" id="IPR002771">
    <property type="entry name" value="Multi_antbiot-R_MarC"/>
</dbReference>
<keyword evidence="4 7" id="KW-0812">Transmembrane</keyword>
<protein>
    <recommendedName>
        <fullName evidence="7">UPF0056 membrane protein</fullName>
    </recommendedName>
</protein>
<evidence type="ECO:0000256" key="3">
    <source>
        <dbReference type="ARBA" id="ARBA00022475"/>
    </source>
</evidence>
<dbReference type="PANTHER" id="PTHR33508">
    <property type="entry name" value="UPF0056 MEMBRANE PROTEIN YHCE"/>
    <property type="match status" value="1"/>
</dbReference>
<dbReference type="PATRIC" id="fig|83552.4.peg.1323"/>
<feature type="transmembrane region" description="Helical" evidence="7">
    <location>
        <begin position="136"/>
        <end position="156"/>
    </location>
</feature>
<dbReference type="OMA" id="IRMIFPQ"/>
<comment type="similarity">
    <text evidence="2 7">Belongs to the UPF0056 (MarC) family.</text>
</comment>
<accession>A0A0C1C8U2</accession>
<dbReference type="Proteomes" id="UP000031307">
    <property type="component" value="Unassembled WGS sequence"/>
</dbReference>
<sequence>MSGQSIFSIALTLFLVTNPVGNAPAIIALIKDFDFSRQKAIMLREATFSLLLALFFQYFGEVFLNTLHIDRYTVSLCGGTLLFLISLSMIFPLHHEETVKATKHEPFFVPIATPILSGPGLLAMIMLLSAQVSSNFAMSLAILLAWVGVFFVLLIAPYLNRVLGKRGLLALEQLMGLVLSIISTDMLVKGVEQFILSIRG</sequence>
<evidence type="ECO:0000256" key="7">
    <source>
        <dbReference type="RuleBase" id="RU362048"/>
    </source>
</evidence>
<comment type="caution">
    <text evidence="8">The sequence shown here is derived from an EMBL/GenBank/DDBJ whole genome shotgun (WGS) entry which is preliminary data.</text>
</comment>
<dbReference type="EMBL" id="JSAM01000075">
    <property type="protein sequence ID" value="KIA77460.1"/>
    <property type="molecule type" value="Genomic_DNA"/>
</dbReference>
<dbReference type="RefSeq" id="WP_006341262.1">
    <property type="nucleotide sequence ID" value="NZ_BAWW01000008.1"/>
</dbReference>
<feature type="transmembrane region" description="Helical" evidence="7">
    <location>
        <begin position="107"/>
        <end position="130"/>
    </location>
</feature>
<feature type="transmembrane region" description="Helical" evidence="7">
    <location>
        <begin position="72"/>
        <end position="95"/>
    </location>
</feature>
<keyword evidence="3" id="KW-1003">Cell membrane</keyword>
<keyword evidence="5 7" id="KW-1133">Transmembrane helix</keyword>
<gene>
    <name evidence="8" type="primary">yhgN</name>
    <name evidence="8" type="ORF">DB43_GF00020</name>
</gene>
<dbReference type="GO" id="GO:0005886">
    <property type="term" value="C:plasma membrane"/>
    <property type="evidence" value="ECO:0007669"/>
    <property type="project" value="UniProtKB-SubCell"/>
</dbReference>
<evidence type="ECO:0000256" key="6">
    <source>
        <dbReference type="ARBA" id="ARBA00023136"/>
    </source>
</evidence>
<feature type="transmembrane region" description="Helical" evidence="7">
    <location>
        <begin position="6"/>
        <end position="30"/>
    </location>
</feature>
<evidence type="ECO:0000256" key="5">
    <source>
        <dbReference type="ARBA" id="ARBA00022989"/>
    </source>
</evidence>
<comment type="caution">
    <text evidence="7">Lacks conserved residue(s) required for the propagation of feature annotation.</text>
</comment>
<keyword evidence="6 7" id="KW-0472">Membrane</keyword>
<evidence type="ECO:0000256" key="2">
    <source>
        <dbReference type="ARBA" id="ARBA00009784"/>
    </source>
</evidence>
<comment type="subcellular location">
    <subcellularLocation>
        <location evidence="1 7">Cell membrane</location>
        <topology evidence="1 7">Multi-pass membrane protein</topology>
    </subcellularLocation>
</comment>
<dbReference type="Pfam" id="PF01914">
    <property type="entry name" value="MarC"/>
    <property type="match status" value="1"/>
</dbReference>
<reference evidence="8 9" key="1">
    <citation type="journal article" date="2014" name="Mol. Biol. Evol.">
        <title>Massive expansion of Ubiquitination-related gene families within the Chlamydiae.</title>
        <authorList>
            <person name="Domman D."/>
            <person name="Collingro A."/>
            <person name="Lagkouvardos I."/>
            <person name="Gehre L."/>
            <person name="Weinmaier T."/>
            <person name="Rattei T."/>
            <person name="Subtil A."/>
            <person name="Horn M."/>
        </authorList>
    </citation>
    <scope>NUCLEOTIDE SEQUENCE [LARGE SCALE GENOMIC DNA]</scope>
    <source>
        <strain evidence="8 9">OEW1</strain>
    </source>
</reference>